<keyword evidence="5" id="KW-1185">Reference proteome</keyword>
<dbReference type="AlphaFoldDB" id="A0A813YD67"/>
<dbReference type="Pfam" id="PF07004">
    <property type="entry name" value="SHIPPO-rpt"/>
    <property type="match status" value="5"/>
</dbReference>
<dbReference type="Proteomes" id="UP000663832">
    <property type="component" value="Unassembled WGS sequence"/>
</dbReference>
<gene>
    <name evidence="3" type="ORF">BJG266_LOCUS9507</name>
    <name evidence="4" type="ORF">QVE165_LOCUS8622</name>
</gene>
<evidence type="ECO:0000313" key="5">
    <source>
        <dbReference type="Proteomes" id="UP000663832"/>
    </source>
</evidence>
<keyword evidence="2" id="KW-0732">Signal</keyword>
<sequence>MILNNLFSILFISHFTLGASTLANRANRFNEKPPTETPGPGYYELHANQSPRLPIPDIVKHQRQHVLKINRKSLPPSIPDPKYSYGFEQDEDGNLVPHQPVFLDQDIDQDFSNTTVENDPTKLYQGVHFGKYSSKRTDFAAKPGPGPGEYDVHDPIKLEIHHINAKPIEKRSELQVPRYPDSLLKTAAKDDIPGPGQYSIKRELDFEQSKSDILGLDIERPPFGSQTQRFNNFATAVPGPGAYDDKFLSIFNSSQTKPTSIKRVPFNQTTARFVSTNYRSRSLPGPAQYHIPTFTDENTRRVAMDHGKKPPFNVAAVRRFNILPKDETNRPGPSTYDVKTQPSKPKYEQPTANFISNTSRDLVIEDIPGPAAYDVPSAYQSLITQHRKSPRSKVARQRQSQFLSAAKRTFVSDMTTDNPGPGAYEGSITSRPHGYAPVRDTRFRDEIPQLPGPADYELSPLLQDTVLRGTFNTKLNNPILVKLQNRALKEEAAANAMA</sequence>
<evidence type="ECO:0000313" key="6">
    <source>
        <dbReference type="Proteomes" id="UP000663877"/>
    </source>
</evidence>
<evidence type="ECO:0000313" key="3">
    <source>
        <dbReference type="EMBL" id="CAF0882578.1"/>
    </source>
</evidence>
<dbReference type="PANTHER" id="PTHR21580:SF60">
    <property type="entry name" value="SPERM-TAIL PG-RICH REPEAT-CONTAINING PROTEIN 2"/>
    <property type="match status" value="1"/>
</dbReference>
<feature type="signal peptide" evidence="2">
    <location>
        <begin position="1"/>
        <end position="18"/>
    </location>
</feature>
<dbReference type="OrthoDB" id="406368at2759"/>
<reference evidence="3" key="1">
    <citation type="submission" date="2021-02" db="EMBL/GenBank/DDBJ databases">
        <authorList>
            <person name="Nowell W R."/>
        </authorList>
    </citation>
    <scope>NUCLEOTIDE SEQUENCE</scope>
</reference>
<dbReference type="EMBL" id="CAJNOI010000031">
    <property type="protein sequence ID" value="CAF0882578.1"/>
    <property type="molecule type" value="Genomic_DNA"/>
</dbReference>
<feature type="chain" id="PRO_5036409662" evidence="2">
    <location>
        <begin position="19"/>
        <end position="498"/>
    </location>
</feature>
<proteinExistence type="predicted"/>
<name>A0A813YD67_9BILA</name>
<protein>
    <submittedName>
        <fullName evidence="3">Uncharacterized protein</fullName>
    </submittedName>
</protein>
<evidence type="ECO:0000313" key="4">
    <source>
        <dbReference type="EMBL" id="CAF0884894.1"/>
    </source>
</evidence>
<feature type="region of interest" description="Disordered" evidence="1">
    <location>
        <begin position="412"/>
        <end position="433"/>
    </location>
</feature>
<dbReference type="InterPro" id="IPR051291">
    <property type="entry name" value="CIMAP"/>
</dbReference>
<dbReference type="PANTHER" id="PTHR21580">
    <property type="entry name" value="SHIPPO-1-RELATED"/>
    <property type="match status" value="1"/>
</dbReference>
<feature type="region of interest" description="Disordered" evidence="1">
    <location>
        <begin position="324"/>
        <end position="351"/>
    </location>
</feature>
<dbReference type="InterPro" id="IPR010736">
    <property type="entry name" value="SHIPPO-rpt"/>
</dbReference>
<evidence type="ECO:0000256" key="2">
    <source>
        <dbReference type="SAM" id="SignalP"/>
    </source>
</evidence>
<organism evidence="3 6">
    <name type="scientific">Adineta steineri</name>
    <dbReference type="NCBI Taxonomy" id="433720"/>
    <lineage>
        <taxon>Eukaryota</taxon>
        <taxon>Metazoa</taxon>
        <taxon>Spiralia</taxon>
        <taxon>Gnathifera</taxon>
        <taxon>Rotifera</taxon>
        <taxon>Eurotatoria</taxon>
        <taxon>Bdelloidea</taxon>
        <taxon>Adinetida</taxon>
        <taxon>Adinetidae</taxon>
        <taxon>Adineta</taxon>
    </lineage>
</organism>
<evidence type="ECO:0000256" key="1">
    <source>
        <dbReference type="SAM" id="MobiDB-lite"/>
    </source>
</evidence>
<dbReference type="EMBL" id="CAJNOM010000038">
    <property type="protein sequence ID" value="CAF0884894.1"/>
    <property type="molecule type" value="Genomic_DNA"/>
</dbReference>
<dbReference type="Proteomes" id="UP000663877">
    <property type="component" value="Unassembled WGS sequence"/>
</dbReference>
<comment type="caution">
    <text evidence="3">The sequence shown here is derived from an EMBL/GenBank/DDBJ whole genome shotgun (WGS) entry which is preliminary data.</text>
</comment>
<accession>A0A813YD67</accession>